<dbReference type="InterPro" id="IPR052170">
    <property type="entry name" value="M29_Exopeptidase"/>
</dbReference>
<dbReference type="EMBL" id="DSMR01000339">
    <property type="protein sequence ID" value="HET47428.1"/>
    <property type="molecule type" value="Genomic_DNA"/>
</dbReference>
<evidence type="ECO:0000313" key="3">
    <source>
        <dbReference type="EMBL" id="KDA53697.1"/>
    </source>
</evidence>
<dbReference type="InterPro" id="IPR058739">
    <property type="entry name" value="NicX"/>
</dbReference>
<dbReference type="GO" id="GO:0004177">
    <property type="term" value="F:aminopeptidase activity"/>
    <property type="evidence" value="ECO:0007669"/>
    <property type="project" value="UniProtKB-KW"/>
</dbReference>
<dbReference type="PANTHER" id="PTHR34448:SF1">
    <property type="entry name" value="BLL6088 PROTEIN"/>
    <property type="match status" value="1"/>
</dbReference>
<reference evidence="2" key="2">
    <citation type="journal article" date="2020" name="mSystems">
        <title>Genome- and Community-Level Interaction Insights into Carbon Utilization and Element Cycling Functions of Hydrothermarchaeota in Hydrothermal Sediment.</title>
        <authorList>
            <person name="Zhou Z."/>
            <person name="Liu Y."/>
            <person name="Xu W."/>
            <person name="Pan J."/>
            <person name="Luo Z.H."/>
            <person name="Li M."/>
        </authorList>
    </citation>
    <scope>NUCLEOTIDE SEQUENCE [LARGE SCALE GENOMIC DNA]</scope>
    <source>
        <strain evidence="2">SpSt-299</strain>
    </source>
</reference>
<reference evidence="3 4" key="1">
    <citation type="submission" date="2014-04" db="EMBL/GenBank/DDBJ databases">
        <title>The Genome Sequence of Thermoanaerobaculum aquaticum MP-01, The First Cultivated Group 23 Acidobacterium.</title>
        <authorList>
            <person name="Stamps B.W."/>
            <person name="Losey N.A."/>
            <person name="Lawson P.A."/>
            <person name="Stevenson B.S."/>
        </authorList>
    </citation>
    <scope>NUCLEOTIDE SEQUENCE [LARGE SCALE GENOMIC DNA]</scope>
    <source>
        <strain evidence="3 4">MP-01</strain>
    </source>
</reference>
<dbReference type="Proteomes" id="UP000027284">
    <property type="component" value="Unassembled WGS sequence"/>
</dbReference>
<protein>
    <submittedName>
        <fullName evidence="2 3">Aminopeptidase</fullName>
    </submittedName>
</protein>
<evidence type="ECO:0000313" key="2">
    <source>
        <dbReference type="EMBL" id="HET47428.1"/>
    </source>
</evidence>
<keyword evidence="1" id="KW-0479">Metal-binding</keyword>
<comment type="caution">
    <text evidence="3">The sequence shown here is derived from an EMBL/GenBank/DDBJ whole genome shotgun (WGS) entry which is preliminary data.</text>
</comment>
<proteinExistence type="predicted"/>
<dbReference type="SUPFAM" id="SSF144052">
    <property type="entry name" value="Thermophilic metalloprotease-like"/>
    <property type="match status" value="1"/>
</dbReference>
<keyword evidence="3" id="KW-0031">Aminopeptidase</keyword>
<evidence type="ECO:0000256" key="1">
    <source>
        <dbReference type="ARBA" id="ARBA00022723"/>
    </source>
</evidence>
<dbReference type="GO" id="GO:0006508">
    <property type="term" value="P:proteolysis"/>
    <property type="evidence" value="ECO:0007669"/>
    <property type="project" value="InterPro"/>
</dbReference>
<keyword evidence="3" id="KW-0378">Hydrolase</keyword>
<dbReference type="STRING" id="1312852.EG19_03005"/>
<accession>A0A062XM99</accession>
<sequence>MNELEHAVHVALSVCLGLKPSETLLVLADPPLHDLAYAFVRGGRTLAKEVIFVEYGQRARNGEEPPEPVPTLMQKVDAVLAATSRSITHTKARRDATAAGARVATMPGITEDMLIRTMTADYEAIAEKTRFVAELLTKASVARVVTPAGTDVTLPITGIRAIASTGLIREPGQWGNLPSGEAYLMPEEGKTQGVIVVDGALAGIGLLREPVRIQVENGQVVSVEGGEQAREFAQQLEAVGPLARNVAELGVGTNPKAKVTGAILEDEKVLGTVHIAFGNNVSMGGTVDVPFHVDGILLKPTLWLDGELLLENGQPRF</sequence>
<evidence type="ECO:0000313" key="4">
    <source>
        <dbReference type="Proteomes" id="UP000027284"/>
    </source>
</evidence>
<dbReference type="GO" id="GO:0046872">
    <property type="term" value="F:metal ion binding"/>
    <property type="evidence" value="ECO:0007669"/>
    <property type="project" value="UniProtKB-KW"/>
</dbReference>
<gene>
    <name evidence="3" type="ORF">EG19_03005</name>
    <name evidence="2" type="ORF">ENQ31_04625</name>
</gene>
<dbReference type="EMBL" id="JMFG01000018">
    <property type="protein sequence ID" value="KDA53697.1"/>
    <property type="molecule type" value="Genomic_DNA"/>
</dbReference>
<dbReference type="OrthoDB" id="9803993at2"/>
<name>A0A062XM99_9BACT</name>
<keyword evidence="4" id="KW-1185">Reference proteome</keyword>
<keyword evidence="3" id="KW-0645">Protease</keyword>
<dbReference type="RefSeq" id="WP_038049113.1">
    <property type="nucleotide sequence ID" value="NZ_JMFG01000018.1"/>
</dbReference>
<dbReference type="Pfam" id="PF26233">
    <property type="entry name" value="NicX"/>
    <property type="match status" value="1"/>
</dbReference>
<dbReference type="AlphaFoldDB" id="A0A062XM99"/>
<dbReference type="PANTHER" id="PTHR34448">
    <property type="entry name" value="AMINOPEPTIDASE"/>
    <property type="match status" value="1"/>
</dbReference>
<organism evidence="3 4">
    <name type="scientific">Thermoanaerobaculum aquaticum</name>
    <dbReference type="NCBI Taxonomy" id="1312852"/>
    <lineage>
        <taxon>Bacteria</taxon>
        <taxon>Pseudomonadati</taxon>
        <taxon>Acidobacteriota</taxon>
        <taxon>Thermoanaerobaculia</taxon>
        <taxon>Thermoanaerobaculales</taxon>
        <taxon>Thermoanaerobaculaceae</taxon>
        <taxon>Thermoanaerobaculum</taxon>
    </lineage>
</organism>